<comment type="caution">
    <text evidence="5">The sequence shown here is derived from an EMBL/GenBank/DDBJ whole genome shotgun (WGS) entry which is preliminary data.</text>
</comment>
<organism evidence="5 6">
    <name type="scientific">Diploptera punctata</name>
    <name type="common">Pacific beetle cockroach</name>
    <dbReference type="NCBI Taxonomy" id="6984"/>
    <lineage>
        <taxon>Eukaryota</taxon>
        <taxon>Metazoa</taxon>
        <taxon>Ecdysozoa</taxon>
        <taxon>Arthropoda</taxon>
        <taxon>Hexapoda</taxon>
        <taxon>Insecta</taxon>
        <taxon>Pterygota</taxon>
        <taxon>Neoptera</taxon>
        <taxon>Polyneoptera</taxon>
        <taxon>Dictyoptera</taxon>
        <taxon>Blattodea</taxon>
        <taxon>Blaberoidea</taxon>
        <taxon>Blaberidae</taxon>
        <taxon>Diplopterinae</taxon>
        <taxon>Diploptera</taxon>
    </lineage>
</organism>
<dbReference type="SUPFAM" id="SSF53901">
    <property type="entry name" value="Thiolase-like"/>
    <property type="match status" value="1"/>
</dbReference>
<dbReference type="PROSITE" id="PS00606">
    <property type="entry name" value="KS3_1"/>
    <property type="match status" value="1"/>
</dbReference>
<dbReference type="GO" id="GO:0004315">
    <property type="term" value="F:3-oxoacyl-[acyl-carrier-protein] synthase activity"/>
    <property type="evidence" value="ECO:0007669"/>
    <property type="project" value="InterPro"/>
</dbReference>
<evidence type="ECO:0000256" key="2">
    <source>
        <dbReference type="ARBA" id="ARBA00022553"/>
    </source>
</evidence>
<dbReference type="EMBL" id="JASPKZ010000448">
    <property type="protein sequence ID" value="KAJ9600113.1"/>
    <property type="molecule type" value="Genomic_DNA"/>
</dbReference>
<dbReference type="Pfam" id="PF02801">
    <property type="entry name" value="Ketoacyl-synt_C"/>
    <property type="match status" value="1"/>
</dbReference>
<dbReference type="PANTHER" id="PTHR43775">
    <property type="entry name" value="FATTY ACID SYNTHASE"/>
    <property type="match status" value="1"/>
</dbReference>
<dbReference type="InterPro" id="IPR001227">
    <property type="entry name" value="Ac_transferase_dom_sf"/>
</dbReference>
<dbReference type="SMART" id="SM00825">
    <property type="entry name" value="PKS_KS"/>
    <property type="match status" value="1"/>
</dbReference>
<keyword evidence="2" id="KW-0597">Phosphoprotein</keyword>
<dbReference type="InterPro" id="IPR014031">
    <property type="entry name" value="Ketoacyl_synth_C"/>
</dbReference>
<dbReference type="AlphaFoldDB" id="A0AAD8ALY5"/>
<feature type="domain" description="Ketosynthase family 3 (KS3)" evidence="4">
    <location>
        <begin position="28"/>
        <end position="433"/>
    </location>
</feature>
<keyword evidence="6" id="KW-1185">Reference proteome</keyword>
<evidence type="ECO:0000256" key="1">
    <source>
        <dbReference type="ARBA" id="ARBA00022450"/>
    </source>
</evidence>
<dbReference type="GO" id="GO:0006633">
    <property type="term" value="P:fatty acid biosynthetic process"/>
    <property type="evidence" value="ECO:0007669"/>
    <property type="project" value="InterPro"/>
</dbReference>
<dbReference type="InterPro" id="IPR016039">
    <property type="entry name" value="Thiolase-like"/>
</dbReference>
<protein>
    <recommendedName>
        <fullName evidence="4">Ketosynthase family 3 (KS3) domain-containing protein</fullName>
    </recommendedName>
</protein>
<evidence type="ECO:0000313" key="5">
    <source>
        <dbReference type="EMBL" id="KAJ9600113.1"/>
    </source>
</evidence>
<evidence type="ECO:0000313" key="6">
    <source>
        <dbReference type="Proteomes" id="UP001233999"/>
    </source>
</evidence>
<reference evidence="5" key="2">
    <citation type="submission" date="2023-05" db="EMBL/GenBank/DDBJ databases">
        <authorList>
            <person name="Fouks B."/>
        </authorList>
    </citation>
    <scope>NUCLEOTIDE SEQUENCE</scope>
    <source>
        <strain evidence="5">Stay&amp;Tobe</strain>
        <tissue evidence="5">Testes</tissue>
    </source>
</reference>
<gene>
    <name evidence="5" type="ORF">L9F63_009589</name>
</gene>
<dbReference type="InterPro" id="IPR014030">
    <property type="entry name" value="Ketoacyl_synth_N"/>
</dbReference>
<dbReference type="Pfam" id="PF00698">
    <property type="entry name" value="Acyl_transf_1"/>
    <property type="match status" value="1"/>
</dbReference>
<keyword evidence="3" id="KW-0808">Transferase</keyword>
<dbReference type="Pfam" id="PF16197">
    <property type="entry name" value="KAsynt_C_assoc"/>
    <property type="match status" value="1"/>
</dbReference>
<dbReference type="InterPro" id="IPR016035">
    <property type="entry name" value="Acyl_Trfase/lysoPLipase"/>
</dbReference>
<sequence>MAPQEKECSPSFSSSTLAGMKLAQPAPGEEIVVSGLSACFPDSENIYHFRDNLFNEVDMVTDDDRRWTFFNKEIPHRTGKLLSLDKFDAAFFGIPYMQAEAMDPMLHILLEKTYEALVDAGVNPYQLKGKRVGVFIGSCFSESEKNWYFEKIQTSGNCITGCARPIFANRISYWLGVNGPSYTVDSACSSTFYALDHAYWSIRQGYCESAIVAGTHICIHPFVSLQFSRLGVLSPDGRCKCFDRDANGYARSEAICATYLQKAKDAKRVYATVLYVKTNCDGFKENGITYPSGMVQQKLLKEFYQECNIDPVLLDYVEAHGTGTRVGDPEELKALDEVFCKGRNKPLPIGSVKSNMGHSEPVSGLASLVKVVIAMETGLIPPNLHYYNPRENVESLEKGRLKVVTSTCPLPGGLVGINSFGFGGANAHVLLKWNDKIKVNGSAPADSLPRLVIASGRTEEAVDVILKDFEMRPVDVEYVHLIQDLHSQQIHGHFYRGFSLLTNDSRKIRNIKYCPVERRPVWFVFTGLGSQWPGMGRSLLNIPVFAATINKCQEVLRPYGIDLPNIITSDDPRIFDSVINCFVGVTAYQD</sequence>
<dbReference type="CDD" id="cd00833">
    <property type="entry name" value="PKS"/>
    <property type="match status" value="1"/>
</dbReference>
<dbReference type="InterPro" id="IPR020841">
    <property type="entry name" value="PKS_Beta-ketoAc_synthase_dom"/>
</dbReference>
<dbReference type="InterPro" id="IPR018201">
    <property type="entry name" value="Ketoacyl_synth_AS"/>
</dbReference>
<dbReference type="Pfam" id="PF00109">
    <property type="entry name" value="ketoacyl-synt"/>
    <property type="match status" value="1"/>
</dbReference>
<accession>A0AAD8ALY5</accession>
<dbReference type="InterPro" id="IPR050091">
    <property type="entry name" value="PKS_NRPS_Biosynth_Enz"/>
</dbReference>
<reference evidence="5" key="1">
    <citation type="journal article" date="2023" name="IScience">
        <title>Live-bearing cockroach genome reveals convergent evolutionary mechanisms linked to viviparity in insects and beyond.</title>
        <authorList>
            <person name="Fouks B."/>
            <person name="Harrison M.C."/>
            <person name="Mikhailova A.A."/>
            <person name="Marchal E."/>
            <person name="English S."/>
            <person name="Carruthers M."/>
            <person name="Jennings E.C."/>
            <person name="Chiamaka E.L."/>
            <person name="Frigard R.A."/>
            <person name="Pippel M."/>
            <person name="Attardo G.M."/>
            <person name="Benoit J.B."/>
            <person name="Bornberg-Bauer E."/>
            <person name="Tobe S.S."/>
        </authorList>
    </citation>
    <scope>NUCLEOTIDE SEQUENCE</scope>
    <source>
        <strain evidence="5">Stay&amp;Tobe</strain>
    </source>
</reference>
<dbReference type="InterPro" id="IPR032821">
    <property type="entry name" value="PKS_assoc"/>
</dbReference>
<proteinExistence type="predicted"/>
<evidence type="ECO:0000259" key="4">
    <source>
        <dbReference type="PROSITE" id="PS52004"/>
    </source>
</evidence>
<dbReference type="Gene3D" id="3.40.47.10">
    <property type="match status" value="1"/>
</dbReference>
<dbReference type="Gene3D" id="3.40.366.10">
    <property type="entry name" value="Malonyl-Coenzyme A Acyl Carrier Protein, domain 2"/>
    <property type="match status" value="1"/>
</dbReference>
<dbReference type="PANTHER" id="PTHR43775:SF23">
    <property type="entry name" value="FATTY ACID SYNTHASE 3"/>
    <property type="match status" value="1"/>
</dbReference>
<dbReference type="GO" id="GO:0004312">
    <property type="term" value="F:fatty acid synthase activity"/>
    <property type="evidence" value="ECO:0007669"/>
    <property type="project" value="TreeGrafter"/>
</dbReference>
<dbReference type="Gene3D" id="3.30.70.3290">
    <property type="match status" value="1"/>
</dbReference>
<keyword evidence="1" id="KW-0596">Phosphopantetheine</keyword>
<dbReference type="SUPFAM" id="SSF52151">
    <property type="entry name" value="FabD/lysophospholipase-like"/>
    <property type="match status" value="1"/>
</dbReference>
<dbReference type="PROSITE" id="PS52004">
    <property type="entry name" value="KS3_2"/>
    <property type="match status" value="1"/>
</dbReference>
<dbReference type="InterPro" id="IPR014043">
    <property type="entry name" value="Acyl_transferase_dom"/>
</dbReference>
<name>A0AAD8ALY5_DIPPU</name>
<dbReference type="Proteomes" id="UP001233999">
    <property type="component" value="Unassembled WGS sequence"/>
</dbReference>
<evidence type="ECO:0000256" key="3">
    <source>
        <dbReference type="ARBA" id="ARBA00022679"/>
    </source>
</evidence>
<feature type="non-terminal residue" evidence="5">
    <location>
        <position position="1"/>
    </location>
</feature>